<dbReference type="GO" id="GO:0005524">
    <property type="term" value="F:ATP binding"/>
    <property type="evidence" value="ECO:0007669"/>
    <property type="project" value="UniProtKB-KW"/>
</dbReference>
<dbReference type="SUPFAM" id="SSF90123">
    <property type="entry name" value="ABC transporter transmembrane region"/>
    <property type="match status" value="1"/>
</dbReference>
<name>A0A930E0N8_9FIRM</name>
<dbReference type="Gene3D" id="3.40.50.300">
    <property type="entry name" value="P-loop containing nucleotide triphosphate hydrolases"/>
    <property type="match status" value="1"/>
</dbReference>
<feature type="domain" description="ABC transmembrane type-1" evidence="9">
    <location>
        <begin position="24"/>
        <end position="302"/>
    </location>
</feature>
<dbReference type="InterPro" id="IPR011527">
    <property type="entry name" value="ABC1_TM_dom"/>
</dbReference>
<protein>
    <submittedName>
        <fullName evidence="10">ABC transporter ATP-binding protein</fullName>
    </submittedName>
</protein>
<evidence type="ECO:0000259" key="9">
    <source>
        <dbReference type="PROSITE" id="PS50929"/>
    </source>
</evidence>
<feature type="transmembrane region" description="Helical" evidence="7">
    <location>
        <begin position="24"/>
        <end position="46"/>
    </location>
</feature>
<keyword evidence="5 7" id="KW-1133">Transmembrane helix</keyword>
<dbReference type="InterPro" id="IPR003439">
    <property type="entry name" value="ABC_transporter-like_ATP-bd"/>
</dbReference>
<dbReference type="SMART" id="SM00382">
    <property type="entry name" value="AAA"/>
    <property type="match status" value="1"/>
</dbReference>
<dbReference type="GO" id="GO:0005886">
    <property type="term" value="C:plasma membrane"/>
    <property type="evidence" value="ECO:0007669"/>
    <property type="project" value="UniProtKB-SubCell"/>
</dbReference>
<dbReference type="RefSeq" id="WP_278477546.1">
    <property type="nucleotide sequence ID" value="NZ_JABZRE010000010.1"/>
</dbReference>
<proteinExistence type="predicted"/>
<comment type="subcellular location">
    <subcellularLocation>
        <location evidence="1">Cell membrane</location>
        <topology evidence="1">Multi-pass membrane protein</topology>
    </subcellularLocation>
</comment>
<dbReference type="CDD" id="cd03228">
    <property type="entry name" value="ABCC_MRP_Like"/>
    <property type="match status" value="1"/>
</dbReference>
<dbReference type="GO" id="GO:0016887">
    <property type="term" value="F:ATP hydrolysis activity"/>
    <property type="evidence" value="ECO:0007669"/>
    <property type="project" value="InterPro"/>
</dbReference>
<feature type="domain" description="ABC transporter" evidence="8">
    <location>
        <begin position="333"/>
        <end position="538"/>
    </location>
</feature>
<evidence type="ECO:0000256" key="1">
    <source>
        <dbReference type="ARBA" id="ARBA00004651"/>
    </source>
</evidence>
<dbReference type="Gene3D" id="1.20.1560.10">
    <property type="entry name" value="ABC transporter type 1, transmembrane domain"/>
    <property type="match status" value="1"/>
</dbReference>
<dbReference type="SUPFAM" id="SSF52540">
    <property type="entry name" value="P-loop containing nucleoside triphosphate hydrolases"/>
    <property type="match status" value="1"/>
</dbReference>
<dbReference type="PROSITE" id="PS00211">
    <property type="entry name" value="ABC_TRANSPORTER_1"/>
    <property type="match status" value="1"/>
</dbReference>
<keyword evidence="2 7" id="KW-0812">Transmembrane</keyword>
<dbReference type="InterPro" id="IPR036640">
    <property type="entry name" value="ABC1_TM_sf"/>
</dbReference>
<accession>A0A930E0N8</accession>
<dbReference type="PROSITE" id="PS50893">
    <property type="entry name" value="ABC_TRANSPORTER_2"/>
    <property type="match status" value="1"/>
</dbReference>
<dbReference type="InterPro" id="IPR003593">
    <property type="entry name" value="AAA+_ATPase"/>
</dbReference>
<organism evidence="10 11">
    <name type="scientific">Parvimonas micra</name>
    <dbReference type="NCBI Taxonomy" id="33033"/>
    <lineage>
        <taxon>Bacteria</taxon>
        <taxon>Bacillati</taxon>
        <taxon>Bacillota</taxon>
        <taxon>Tissierellia</taxon>
        <taxon>Tissierellales</taxon>
        <taxon>Peptoniphilaceae</taxon>
        <taxon>Parvimonas</taxon>
    </lineage>
</organism>
<sequence>MNSIRNYLKLMSYIGEYRVRRFKITLLCAFSVILYAVAPYMIGRLVNMVQNREDFSKVLNFGILLIVLGILQAFFDSYQNYKWHTYRVEYMNYFRSIMLKGALDKSPEYYKQNPSDITSRILHDCETVSEDISIGLPMLFLNVLNISIVLGLMFYMSFKLAIIVLFVIPIYTIFFKKVDSAIRKNSKDEREHFALVTESVKEYTDGIFQIKIFGKEKFFLNKFRENIKKYEIYLKNIKKYTAIGYGLTGLIVVLLPIVILLFEAMEVNSGNMSLGSLFAFYFYLGYLYEPMRNLSDWVSGVQVTLGMSDRILEFVDSAEVEDKKEAISSIDTIKVENLTFSYDEKNYIFNNFNTEMEKGDIIGIIGPSGSGKSTLIDLFLKRILNYNGKITINGIDLKDINRTSYYNLISYLEQDAFLFKGSLKENITFDNFDEDNFEISTELSQVKKFNGKKDGDFEIGIKGKNVSGGEKQRIALARALYKNSNLLILDEFTSALDFETEQEVVKNIEKISKDKIILIITHRKLPLSICNKLIDLEK</sequence>
<evidence type="ECO:0000256" key="3">
    <source>
        <dbReference type="ARBA" id="ARBA00022741"/>
    </source>
</evidence>
<dbReference type="GO" id="GO:0015421">
    <property type="term" value="F:ABC-type oligopeptide transporter activity"/>
    <property type="evidence" value="ECO:0007669"/>
    <property type="project" value="TreeGrafter"/>
</dbReference>
<evidence type="ECO:0000256" key="5">
    <source>
        <dbReference type="ARBA" id="ARBA00022989"/>
    </source>
</evidence>
<dbReference type="InterPro" id="IPR017871">
    <property type="entry name" value="ABC_transporter-like_CS"/>
</dbReference>
<dbReference type="Pfam" id="PF00005">
    <property type="entry name" value="ABC_tran"/>
    <property type="match status" value="1"/>
</dbReference>
<dbReference type="Pfam" id="PF00664">
    <property type="entry name" value="ABC_membrane"/>
    <property type="match status" value="1"/>
</dbReference>
<dbReference type="InterPro" id="IPR027417">
    <property type="entry name" value="P-loop_NTPase"/>
</dbReference>
<comment type="caution">
    <text evidence="10">The sequence shown here is derived from an EMBL/GenBank/DDBJ whole genome shotgun (WGS) entry which is preliminary data.</text>
</comment>
<dbReference type="CDD" id="cd07346">
    <property type="entry name" value="ABC_6TM_exporters"/>
    <property type="match status" value="1"/>
</dbReference>
<keyword evidence="4 10" id="KW-0067">ATP-binding</keyword>
<dbReference type="PANTHER" id="PTHR43394">
    <property type="entry name" value="ATP-DEPENDENT PERMEASE MDL1, MITOCHONDRIAL"/>
    <property type="match status" value="1"/>
</dbReference>
<evidence type="ECO:0000256" key="2">
    <source>
        <dbReference type="ARBA" id="ARBA00022692"/>
    </source>
</evidence>
<keyword evidence="3" id="KW-0547">Nucleotide-binding</keyword>
<reference evidence="10" key="1">
    <citation type="submission" date="2020-04" db="EMBL/GenBank/DDBJ databases">
        <title>Deep metagenomics examines the oral microbiome during advanced dental caries in children, revealing novel taxa and co-occurrences with host molecules.</title>
        <authorList>
            <person name="Baker J.L."/>
            <person name="Morton J.T."/>
            <person name="Dinis M."/>
            <person name="Alvarez R."/>
            <person name="Tran N.C."/>
            <person name="Knight R."/>
            <person name="Edlund A."/>
        </authorList>
    </citation>
    <scope>NUCLEOTIDE SEQUENCE</scope>
    <source>
        <strain evidence="10">JCVI_23_bin.11</strain>
    </source>
</reference>
<dbReference type="PANTHER" id="PTHR43394:SF1">
    <property type="entry name" value="ATP-BINDING CASSETTE SUB-FAMILY B MEMBER 10, MITOCHONDRIAL"/>
    <property type="match status" value="1"/>
</dbReference>
<evidence type="ECO:0000256" key="7">
    <source>
        <dbReference type="SAM" id="Phobius"/>
    </source>
</evidence>
<evidence type="ECO:0000313" key="10">
    <source>
        <dbReference type="EMBL" id="MBF1306918.1"/>
    </source>
</evidence>
<evidence type="ECO:0000256" key="6">
    <source>
        <dbReference type="ARBA" id="ARBA00023136"/>
    </source>
</evidence>
<dbReference type="AlphaFoldDB" id="A0A930E0N8"/>
<dbReference type="PROSITE" id="PS50929">
    <property type="entry name" value="ABC_TM1F"/>
    <property type="match status" value="1"/>
</dbReference>
<dbReference type="Proteomes" id="UP000758611">
    <property type="component" value="Unassembled WGS sequence"/>
</dbReference>
<dbReference type="EMBL" id="JABZRE010000010">
    <property type="protein sequence ID" value="MBF1306918.1"/>
    <property type="molecule type" value="Genomic_DNA"/>
</dbReference>
<feature type="transmembrane region" description="Helical" evidence="7">
    <location>
        <begin position="242"/>
        <end position="262"/>
    </location>
</feature>
<keyword evidence="6 7" id="KW-0472">Membrane</keyword>
<evidence type="ECO:0000259" key="8">
    <source>
        <dbReference type="PROSITE" id="PS50893"/>
    </source>
</evidence>
<feature type="transmembrane region" description="Helical" evidence="7">
    <location>
        <begin position="146"/>
        <end position="174"/>
    </location>
</feature>
<gene>
    <name evidence="10" type="ORF">HXM94_03955</name>
</gene>
<evidence type="ECO:0000313" key="11">
    <source>
        <dbReference type="Proteomes" id="UP000758611"/>
    </source>
</evidence>
<dbReference type="InterPro" id="IPR039421">
    <property type="entry name" value="Type_1_exporter"/>
</dbReference>
<evidence type="ECO:0000256" key="4">
    <source>
        <dbReference type="ARBA" id="ARBA00022840"/>
    </source>
</evidence>
<feature type="transmembrane region" description="Helical" evidence="7">
    <location>
        <begin position="58"/>
        <end position="75"/>
    </location>
</feature>